<organism evidence="1 2">
    <name type="scientific">Nephila pilipes</name>
    <name type="common">Giant wood spider</name>
    <name type="synonym">Nephila maculata</name>
    <dbReference type="NCBI Taxonomy" id="299642"/>
    <lineage>
        <taxon>Eukaryota</taxon>
        <taxon>Metazoa</taxon>
        <taxon>Ecdysozoa</taxon>
        <taxon>Arthropoda</taxon>
        <taxon>Chelicerata</taxon>
        <taxon>Arachnida</taxon>
        <taxon>Araneae</taxon>
        <taxon>Araneomorphae</taxon>
        <taxon>Entelegynae</taxon>
        <taxon>Araneoidea</taxon>
        <taxon>Nephilidae</taxon>
        <taxon>Nephila</taxon>
    </lineage>
</organism>
<comment type="caution">
    <text evidence="1">The sequence shown here is derived from an EMBL/GenBank/DDBJ whole genome shotgun (WGS) entry which is preliminary data.</text>
</comment>
<name>A0A8X6PMR3_NEPPI</name>
<proteinExistence type="predicted"/>
<dbReference type="EMBL" id="BMAW01021878">
    <property type="protein sequence ID" value="GFT75259.1"/>
    <property type="molecule type" value="Genomic_DNA"/>
</dbReference>
<keyword evidence="2" id="KW-1185">Reference proteome</keyword>
<sequence>MGTRCCSCFYAVGIKSLFSASTPGNRERPRCSVIKSCYEHGKAIHLPNINQDIPHDHILFKSQCEGFYCCDLGQCSLEGRTAADDSGVI</sequence>
<accession>A0A8X6PMR3</accession>
<reference evidence="1" key="1">
    <citation type="submission" date="2020-08" db="EMBL/GenBank/DDBJ databases">
        <title>Multicomponent nature underlies the extraordinary mechanical properties of spider dragline silk.</title>
        <authorList>
            <person name="Kono N."/>
            <person name="Nakamura H."/>
            <person name="Mori M."/>
            <person name="Yoshida Y."/>
            <person name="Ohtoshi R."/>
            <person name="Malay A.D."/>
            <person name="Moran D.A.P."/>
            <person name="Tomita M."/>
            <person name="Numata K."/>
            <person name="Arakawa K."/>
        </authorList>
    </citation>
    <scope>NUCLEOTIDE SEQUENCE</scope>
</reference>
<dbReference type="AlphaFoldDB" id="A0A8X6PMR3"/>
<dbReference type="Proteomes" id="UP000887013">
    <property type="component" value="Unassembled WGS sequence"/>
</dbReference>
<protein>
    <submittedName>
        <fullName evidence="1">Uncharacterized protein</fullName>
    </submittedName>
</protein>
<evidence type="ECO:0000313" key="2">
    <source>
        <dbReference type="Proteomes" id="UP000887013"/>
    </source>
</evidence>
<evidence type="ECO:0000313" key="1">
    <source>
        <dbReference type="EMBL" id="GFT75259.1"/>
    </source>
</evidence>
<gene>
    <name evidence="1" type="ORF">NPIL_58871</name>
</gene>